<dbReference type="InterPro" id="IPR036576">
    <property type="entry name" value="WRKY_dom_sf"/>
</dbReference>
<evidence type="ECO:0000256" key="7">
    <source>
        <dbReference type="SAM" id="MobiDB-lite"/>
    </source>
</evidence>
<evidence type="ECO:0000256" key="3">
    <source>
        <dbReference type="ARBA" id="ARBA00023125"/>
    </source>
</evidence>
<feature type="region of interest" description="Disordered" evidence="7">
    <location>
        <begin position="66"/>
        <end position="86"/>
    </location>
</feature>
<keyword evidence="4" id="KW-0804">Transcription</keyword>
<evidence type="ECO:0000256" key="4">
    <source>
        <dbReference type="ARBA" id="ARBA00023163"/>
    </source>
</evidence>
<evidence type="ECO:0000256" key="5">
    <source>
        <dbReference type="ARBA" id="ARBA00023242"/>
    </source>
</evidence>
<dbReference type="SMART" id="SM00774">
    <property type="entry name" value="WRKY"/>
    <property type="match status" value="1"/>
</dbReference>
<dbReference type="GO" id="GO:0042542">
    <property type="term" value="P:response to hydrogen peroxide"/>
    <property type="evidence" value="ECO:0007669"/>
    <property type="project" value="UniProtKB-ARBA"/>
</dbReference>
<keyword evidence="5" id="KW-0539">Nucleus</keyword>
<evidence type="ECO:0000259" key="8">
    <source>
        <dbReference type="PROSITE" id="PS50811"/>
    </source>
</evidence>
<dbReference type="PROSITE" id="PS50811">
    <property type="entry name" value="WRKY"/>
    <property type="match status" value="1"/>
</dbReference>
<accession>A0A6A4QIT4</accession>
<dbReference type="GO" id="GO:0003700">
    <property type="term" value="F:DNA-binding transcription factor activity"/>
    <property type="evidence" value="ECO:0007669"/>
    <property type="project" value="InterPro"/>
</dbReference>
<dbReference type="FunFam" id="2.20.25.80:FF:000009">
    <property type="entry name" value="WRKY transcription factor 53"/>
    <property type="match status" value="1"/>
</dbReference>
<dbReference type="InterPro" id="IPR044810">
    <property type="entry name" value="WRKY_plant"/>
</dbReference>
<comment type="similarity">
    <text evidence="6">Belongs to the WRKY group III family.</text>
</comment>
<dbReference type="EMBL" id="WOCE01000005">
    <property type="protein sequence ID" value="KAE9614078.1"/>
    <property type="molecule type" value="Genomic_DNA"/>
</dbReference>
<comment type="caution">
    <text evidence="9">The sequence shown here is derived from an EMBL/GenBank/DDBJ whole genome shotgun (WGS) entry which is preliminary data.</text>
</comment>
<reference evidence="10" key="1">
    <citation type="journal article" date="2020" name="Nat. Commun.">
        <title>Genome sequence of the cluster root forming white lupin.</title>
        <authorList>
            <person name="Hufnagel B."/>
            <person name="Marques A."/>
            <person name="Soriano A."/>
            <person name="Marques L."/>
            <person name="Divol F."/>
            <person name="Doumas P."/>
            <person name="Sallet E."/>
            <person name="Mancinotti D."/>
            <person name="Carrere S."/>
            <person name="Marande W."/>
            <person name="Arribat S."/>
            <person name="Keller J."/>
            <person name="Huneau C."/>
            <person name="Blein T."/>
            <person name="Aime D."/>
            <person name="Laguerre M."/>
            <person name="Taylor J."/>
            <person name="Schubert V."/>
            <person name="Nelson M."/>
            <person name="Geu-Flores F."/>
            <person name="Crespi M."/>
            <person name="Gallardo-Guerrero K."/>
            <person name="Delaux P.-M."/>
            <person name="Salse J."/>
            <person name="Berges H."/>
            <person name="Guyot R."/>
            <person name="Gouzy J."/>
            <person name="Peret B."/>
        </authorList>
    </citation>
    <scope>NUCLEOTIDE SEQUENCE [LARGE SCALE GENOMIC DNA]</scope>
    <source>
        <strain evidence="10">cv. Amiga</strain>
    </source>
</reference>
<dbReference type="PANTHER" id="PTHR32096">
    <property type="entry name" value="WRKY TRANSCRIPTION FACTOR 30-RELATED-RELATED"/>
    <property type="match status" value="1"/>
</dbReference>
<evidence type="ECO:0000256" key="6">
    <source>
        <dbReference type="ARBA" id="ARBA00060850"/>
    </source>
</evidence>
<dbReference type="GO" id="GO:0010193">
    <property type="term" value="P:response to ozone"/>
    <property type="evidence" value="ECO:0007669"/>
    <property type="project" value="UniProtKB-ARBA"/>
</dbReference>
<dbReference type="PANTHER" id="PTHR32096:SF36">
    <property type="entry name" value="WRKY TRANSCRIPTION FACTOR 41-RELATED"/>
    <property type="match status" value="1"/>
</dbReference>
<dbReference type="GO" id="GO:0005634">
    <property type="term" value="C:nucleus"/>
    <property type="evidence" value="ECO:0007669"/>
    <property type="project" value="UniProtKB-SubCell"/>
</dbReference>
<sequence length="359" mass="40681">MESNLSWEQNTLINELIEGMEVARKLKADLKTPYSVDTREMLVQRILSSYEKALLILNASAAKSQTTSPTTVSSVPESPISMDGNPMRDGIDGAIKSDKGIKHDSKKRKTMTKWMDQIRVSSESGLEGSHEDGYNWRKYGQKDILCAKYPRSYYRCTFRNTQGCWATKQVQRSDEDPTIFDITYRGKHTCSQGSNVALVPKSRDEQEKPCSDNSYIHEAKQPQESLTMLRNNLTVKTDNLGNEEKPYPFTFPSTSFGCMAEENQNFLPLAVDNDPFLSSLFQTHLLSSTTPESNYFPSPSFQMNEFDWVYNMPHSESDITEIISTNTSVTNSPIPEFNFPLDPVEINPNFPFNSPGFFS</sequence>
<dbReference type="Pfam" id="PF03106">
    <property type="entry name" value="WRKY"/>
    <property type="match status" value="1"/>
</dbReference>
<gene>
    <name evidence="9" type="ORF">Lalb_Chr05g0224181</name>
</gene>
<dbReference type="InterPro" id="IPR003657">
    <property type="entry name" value="WRKY_dom"/>
</dbReference>
<keyword evidence="2" id="KW-0805">Transcription regulation</keyword>
<comment type="subcellular location">
    <subcellularLocation>
        <location evidence="1">Nucleus</location>
    </subcellularLocation>
</comment>
<dbReference type="Proteomes" id="UP000447434">
    <property type="component" value="Chromosome 5"/>
</dbReference>
<name>A0A6A4QIT4_LUPAL</name>
<keyword evidence="3" id="KW-0238">DNA-binding</keyword>
<organism evidence="9 10">
    <name type="scientific">Lupinus albus</name>
    <name type="common">White lupine</name>
    <name type="synonym">Lupinus termis</name>
    <dbReference type="NCBI Taxonomy" id="3870"/>
    <lineage>
        <taxon>Eukaryota</taxon>
        <taxon>Viridiplantae</taxon>
        <taxon>Streptophyta</taxon>
        <taxon>Embryophyta</taxon>
        <taxon>Tracheophyta</taxon>
        <taxon>Spermatophyta</taxon>
        <taxon>Magnoliopsida</taxon>
        <taxon>eudicotyledons</taxon>
        <taxon>Gunneridae</taxon>
        <taxon>Pentapetalae</taxon>
        <taxon>rosids</taxon>
        <taxon>fabids</taxon>
        <taxon>Fabales</taxon>
        <taxon>Fabaceae</taxon>
        <taxon>Papilionoideae</taxon>
        <taxon>50 kb inversion clade</taxon>
        <taxon>genistoids sensu lato</taxon>
        <taxon>core genistoids</taxon>
        <taxon>Genisteae</taxon>
        <taxon>Lupinus</taxon>
    </lineage>
</organism>
<dbReference type="OrthoDB" id="1888929at2759"/>
<proteinExistence type="inferred from homology"/>
<dbReference type="GO" id="GO:0010150">
    <property type="term" value="P:leaf senescence"/>
    <property type="evidence" value="ECO:0007669"/>
    <property type="project" value="UniProtKB-ARBA"/>
</dbReference>
<dbReference type="GO" id="GO:0000976">
    <property type="term" value="F:transcription cis-regulatory region binding"/>
    <property type="evidence" value="ECO:0007669"/>
    <property type="project" value="TreeGrafter"/>
</dbReference>
<dbReference type="AlphaFoldDB" id="A0A6A4QIT4"/>
<evidence type="ECO:0000313" key="10">
    <source>
        <dbReference type="Proteomes" id="UP000447434"/>
    </source>
</evidence>
<feature type="compositionally biased region" description="Low complexity" evidence="7">
    <location>
        <begin position="66"/>
        <end position="79"/>
    </location>
</feature>
<dbReference type="SUPFAM" id="SSF118290">
    <property type="entry name" value="WRKY DNA-binding domain"/>
    <property type="match status" value="1"/>
</dbReference>
<keyword evidence="10" id="KW-1185">Reference proteome</keyword>
<feature type="domain" description="WRKY" evidence="8">
    <location>
        <begin position="125"/>
        <end position="188"/>
    </location>
</feature>
<protein>
    <submittedName>
        <fullName evidence="9">Putative transcription factor WRKY family</fullName>
    </submittedName>
</protein>
<evidence type="ECO:0000313" key="9">
    <source>
        <dbReference type="EMBL" id="KAE9614078.1"/>
    </source>
</evidence>
<evidence type="ECO:0000256" key="1">
    <source>
        <dbReference type="ARBA" id="ARBA00004123"/>
    </source>
</evidence>
<dbReference type="Gene3D" id="2.20.25.80">
    <property type="entry name" value="WRKY domain"/>
    <property type="match status" value="1"/>
</dbReference>
<evidence type="ECO:0000256" key="2">
    <source>
        <dbReference type="ARBA" id="ARBA00023015"/>
    </source>
</evidence>
<dbReference type="GO" id="GO:0009751">
    <property type="term" value="P:response to salicylic acid"/>
    <property type="evidence" value="ECO:0007669"/>
    <property type="project" value="UniProtKB-ARBA"/>
</dbReference>